<keyword evidence="3" id="KW-1185">Reference proteome</keyword>
<feature type="compositionally biased region" description="Basic and acidic residues" evidence="1">
    <location>
        <begin position="14"/>
        <end position="23"/>
    </location>
</feature>
<feature type="compositionally biased region" description="Basic and acidic residues" evidence="1">
    <location>
        <begin position="89"/>
        <end position="110"/>
    </location>
</feature>
<dbReference type="AlphaFoldDB" id="A0AAD6ZKZ8"/>
<gene>
    <name evidence="2" type="ORF">DFH08DRAFT_884604</name>
</gene>
<reference evidence="2" key="1">
    <citation type="submission" date="2023-03" db="EMBL/GenBank/DDBJ databases">
        <title>Massive genome expansion in bonnet fungi (Mycena s.s.) driven by repeated elements and novel gene families across ecological guilds.</title>
        <authorList>
            <consortium name="Lawrence Berkeley National Laboratory"/>
            <person name="Harder C.B."/>
            <person name="Miyauchi S."/>
            <person name="Viragh M."/>
            <person name="Kuo A."/>
            <person name="Thoen E."/>
            <person name="Andreopoulos B."/>
            <person name="Lu D."/>
            <person name="Skrede I."/>
            <person name="Drula E."/>
            <person name="Henrissat B."/>
            <person name="Morin E."/>
            <person name="Kohler A."/>
            <person name="Barry K."/>
            <person name="LaButti K."/>
            <person name="Morin E."/>
            <person name="Salamov A."/>
            <person name="Lipzen A."/>
            <person name="Mereny Z."/>
            <person name="Hegedus B."/>
            <person name="Baldrian P."/>
            <person name="Stursova M."/>
            <person name="Weitz H."/>
            <person name="Taylor A."/>
            <person name="Grigoriev I.V."/>
            <person name="Nagy L.G."/>
            <person name="Martin F."/>
            <person name="Kauserud H."/>
        </authorList>
    </citation>
    <scope>NUCLEOTIDE SEQUENCE</scope>
    <source>
        <strain evidence="2">CBHHK002</strain>
    </source>
</reference>
<evidence type="ECO:0000256" key="1">
    <source>
        <dbReference type="SAM" id="MobiDB-lite"/>
    </source>
</evidence>
<organism evidence="2 3">
    <name type="scientific">Mycena albidolilacea</name>
    <dbReference type="NCBI Taxonomy" id="1033008"/>
    <lineage>
        <taxon>Eukaryota</taxon>
        <taxon>Fungi</taxon>
        <taxon>Dikarya</taxon>
        <taxon>Basidiomycota</taxon>
        <taxon>Agaricomycotina</taxon>
        <taxon>Agaricomycetes</taxon>
        <taxon>Agaricomycetidae</taxon>
        <taxon>Agaricales</taxon>
        <taxon>Marasmiineae</taxon>
        <taxon>Mycenaceae</taxon>
        <taxon>Mycena</taxon>
    </lineage>
</organism>
<dbReference type="EMBL" id="JARIHO010000041">
    <property type="protein sequence ID" value="KAJ7327493.1"/>
    <property type="molecule type" value="Genomic_DNA"/>
</dbReference>
<name>A0AAD6ZKZ8_9AGAR</name>
<sequence length="260" mass="28657">MHEAKKKKRRQERKHAEVQERKSSQSAAPSVVPPESKGRHGLQRLGAHGQATRERARAQRRSRRLQVGKTASARPRQLEGTRRGVARAGEARHDNGEETAAHDRACHAKDVLNCGSPPPSQTAVHAIPADRTDGCTTPPAHQRRASYAGQGVTEERRKPEKKKPTHVQPPQKRGKPENRDRTSCLAAFLVRSTVYPPAVGSSVCRAAVDGKQSKKSGWLITAPHTPSPSHQSSTQRTQVACTQAHVNTRMHQRRLQPYCG</sequence>
<feature type="region of interest" description="Disordered" evidence="1">
    <location>
        <begin position="1"/>
        <end position="180"/>
    </location>
</feature>
<feature type="compositionally biased region" description="Basic residues" evidence="1">
    <location>
        <begin position="1"/>
        <end position="13"/>
    </location>
</feature>
<comment type="caution">
    <text evidence="2">The sequence shown here is derived from an EMBL/GenBank/DDBJ whole genome shotgun (WGS) entry which is preliminary data.</text>
</comment>
<accession>A0AAD6ZKZ8</accession>
<protein>
    <submittedName>
        <fullName evidence="2">Uncharacterized protein</fullName>
    </submittedName>
</protein>
<feature type="compositionally biased region" description="Low complexity" evidence="1">
    <location>
        <begin position="24"/>
        <end position="35"/>
    </location>
</feature>
<dbReference type="Proteomes" id="UP001218218">
    <property type="component" value="Unassembled WGS sequence"/>
</dbReference>
<evidence type="ECO:0000313" key="2">
    <source>
        <dbReference type="EMBL" id="KAJ7327493.1"/>
    </source>
</evidence>
<proteinExistence type="predicted"/>
<evidence type="ECO:0000313" key="3">
    <source>
        <dbReference type="Proteomes" id="UP001218218"/>
    </source>
</evidence>